<dbReference type="Proteomes" id="UP000616151">
    <property type="component" value="Unassembled WGS sequence"/>
</dbReference>
<sequence>MVDPSTHFEGEMMSMSEHPDISEAALTALILKGISREAAEQLIDAAGYPSAEDNLEEWDERVSGRPPSQERRKQILTEHHKKGLPPLEPPPFAE</sequence>
<organism evidence="1 2">
    <name type="scientific">Taklimakanibacter albus</name>
    <dbReference type="NCBI Taxonomy" id="2800327"/>
    <lineage>
        <taxon>Bacteria</taxon>
        <taxon>Pseudomonadati</taxon>
        <taxon>Pseudomonadota</taxon>
        <taxon>Alphaproteobacteria</taxon>
        <taxon>Hyphomicrobiales</taxon>
        <taxon>Aestuariivirgaceae</taxon>
        <taxon>Taklimakanibacter</taxon>
    </lineage>
</organism>
<reference evidence="1" key="1">
    <citation type="submission" date="2021-01" db="EMBL/GenBank/DDBJ databases">
        <authorList>
            <person name="Sun Q."/>
        </authorList>
    </citation>
    <scope>NUCLEOTIDE SEQUENCE</scope>
    <source>
        <strain evidence="1">YIM B02566</strain>
    </source>
</reference>
<comment type="caution">
    <text evidence="1">The sequence shown here is derived from an EMBL/GenBank/DDBJ whole genome shotgun (WGS) entry which is preliminary data.</text>
</comment>
<dbReference type="EMBL" id="JAENHL010000007">
    <property type="protein sequence ID" value="MBK1866993.1"/>
    <property type="molecule type" value="Genomic_DNA"/>
</dbReference>
<accession>A0ACC5R3R0</accession>
<gene>
    <name evidence="1" type="ORF">JHL16_11610</name>
</gene>
<protein>
    <submittedName>
        <fullName evidence="1">Uncharacterized protein</fullName>
    </submittedName>
</protein>
<name>A0ACC5R3R0_9HYPH</name>
<keyword evidence="2" id="KW-1185">Reference proteome</keyword>
<proteinExistence type="predicted"/>
<evidence type="ECO:0000313" key="2">
    <source>
        <dbReference type="Proteomes" id="UP000616151"/>
    </source>
</evidence>
<evidence type="ECO:0000313" key="1">
    <source>
        <dbReference type="EMBL" id="MBK1866993.1"/>
    </source>
</evidence>